<reference evidence="1 2" key="1">
    <citation type="submission" date="2024-11" db="EMBL/GenBank/DDBJ databases">
        <title>A near-complete genome assembly of Cinchona calisaya.</title>
        <authorList>
            <person name="Lian D.C."/>
            <person name="Zhao X.W."/>
            <person name="Wei L."/>
        </authorList>
    </citation>
    <scope>NUCLEOTIDE SEQUENCE [LARGE SCALE GENOMIC DNA]</scope>
    <source>
        <tissue evidence="1">Nenye</tissue>
    </source>
</reference>
<organism evidence="1 2">
    <name type="scientific">Cinchona calisaya</name>
    <dbReference type="NCBI Taxonomy" id="153742"/>
    <lineage>
        <taxon>Eukaryota</taxon>
        <taxon>Viridiplantae</taxon>
        <taxon>Streptophyta</taxon>
        <taxon>Embryophyta</taxon>
        <taxon>Tracheophyta</taxon>
        <taxon>Spermatophyta</taxon>
        <taxon>Magnoliopsida</taxon>
        <taxon>eudicotyledons</taxon>
        <taxon>Gunneridae</taxon>
        <taxon>Pentapetalae</taxon>
        <taxon>asterids</taxon>
        <taxon>lamiids</taxon>
        <taxon>Gentianales</taxon>
        <taxon>Rubiaceae</taxon>
        <taxon>Cinchonoideae</taxon>
        <taxon>Cinchoneae</taxon>
        <taxon>Cinchona</taxon>
    </lineage>
</organism>
<comment type="caution">
    <text evidence="1">The sequence shown here is derived from an EMBL/GenBank/DDBJ whole genome shotgun (WGS) entry which is preliminary data.</text>
</comment>
<evidence type="ECO:0000313" key="2">
    <source>
        <dbReference type="Proteomes" id="UP001630127"/>
    </source>
</evidence>
<proteinExistence type="predicted"/>
<gene>
    <name evidence="1" type="ORF">ACH5RR_008173</name>
</gene>
<protein>
    <submittedName>
        <fullName evidence="1">Uncharacterized protein</fullName>
    </submittedName>
</protein>
<name>A0ABD3AD63_9GENT</name>
<evidence type="ECO:0000313" key="1">
    <source>
        <dbReference type="EMBL" id="KAL3528851.1"/>
    </source>
</evidence>
<accession>A0ABD3AD63</accession>
<dbReference type="EMBL" id="JBJUIK010000004">
    <property type="protein sequence ID" value="KAL3528851.1"/>
    <property type="molecule type" value="Genomic_DNA"/>
</dbReference>
<keyword evidence="2" id="KW-1185">Reference proteome</keyword>
<dbReference type="Proteomes" id="UP001630127">
    <property type="component" value="Unassembled WGS sequence"/>
</dbReference>
<sequence length="118" mass="13359">MFEESPSISRNQMAEDLVEILQKFELSEKEIGETAIDLQDFQEGVEDCKGSLLGKVIEDKVLNFIGVKNFTLHVNTKGVGRKISRIFLEFHDVLIRHIGNKKGKHIKIQVPVDTSLPL</sequence>
<dbReference type="AlphaFoldDB" id="A0ABD3AD63"/>